<name>A0A3F3PPM1_9EURO</name>
<keyword evidence="1" id="KW-0812">Transmembrane</keyword>
<dbReference type="RefSeq" id="XP_026621288.1">
    <property type="nucleotide sequence ID" value="XM_026767968.1"/>
</dbReference>
<reference evidence="2 3" key="1">
    <citation type="submission" date="2018-07" db="EMBL/GenBank/DDBJ databases">
        <title>The genomes of Aspergillus section Nigri reveals drivers in fungal speciation.</title>
        <authorList>
            <consortium name="DOE Joint Genome Institute"/>
            <person name="Vesth T.C."/>
            <person name="Nybo J."/>
            <person name="Theobald S."/>
            <person name="Brandl J."/>
            <person name="Frisvad J.C."/>
            <person name="Nielsen K.F."/>
            <person name="Lyhne E.K."/>
            <person name="Kogle M.E."/>
            <person name="Kuo A."/>
            <person name="Riley R."/>
            <person name="Clum A."/>
            <person name="Nolan M."/>
            <person name="Lipzen A."/>
            <person name="Salamov A."/>
            <person name="Henrissat B."/>
            <person name="Wiebenga A."/>
            <person name="De vries R.P."/>
            <person name="Grigoriev I.V."/>
            <person name="Mortensen U.H."/>
            <person name="Andersen M.R."/>
            <person name="Baker S.E."/>
        </authorList>
    </citation>
    <scope>NUCLEOTIDE SEQUENCE [LARGE SCALE GENOMIC DNA]</scope>
    <source>
        <strain evidence="2 3">CBS 139.54b</strain>
    </source>
</reference>
<organism evidence="2 3">
    <name type="scientific">Aspergillus welwitschiae</name>
    <dbReference type="NCBI Taxonomy" id="1341132"/>
    <lineage>
        <taxon>Eukaryota</taxon>
        <taxon>Fungi</taxon>
        <taxon>Dikarya</taxon>
        <taxon>Ascomycota</taxon>
        <taxon>Pezizomycotina</taxon>
        <taxon>Eurotiomycetes</taxon>
        <taxon>Eurotiomycetidae</taxon>
        <taxon>Eurotiales</taxon>
        <taxon>Aspergillaceae</taxon>
        <taxon>Aspergillus</taxon>
        <taxon>Aspergillus subgen. Circumdati</taxon>
    </lineage>
</organism>
<feature type="non-terminal residue" evidence="2">
    <location>
        <position position="55"/>
    </location>
</feature>
<keyword evidence="3" id="KW-1185">Reference proteome</keyword>
<sequence>MDHRKITAGHLTKYGVIPGILVIAWLAARDELTINGSLVEPANRIASNQKETVLI</sequence>
<keyword evidence="1" id="KW-0472">Membrane</keyword>
<gene>
    <name evidence="2" type="ORF">BDQ94DRAFT_152434</name>
</gene>
<feature type="transmembrane region" description="Helical" evidence="1">
    <location>
        <begin position="12"/>
        <end position="28"/>
    </location>
</feature>
<dbReference type="AlphaFoldDB" id="A0A3F3PPM1"/>
<evidence type="ECO:0000313" key="3">
    <source>
        <dbReference type="Proteomes" id="UP000253729"/>
    </source>
</evidence>
<protein>
    <submittedName>
        <fullName evidence="2">Uncharacterized protein</fullName>
    </submittedName>
</protein>
<evidence type="ECO:0000313" key="2">
    <source>
        <dbReference type="EMBL" id="RDH28266.1"/>
    </source>
</evidence>
<dbReference type="Proteomes" id="UP000253729">
    <property type="component" value="Unassembled WGS sequence"/>
</dbReference>
<proteinExistence type="predicted"/>
<accession>A0A3F3PPM1</accession>
<keyword evidence="1" id="KW-1133">Transmembrane helix</keyword>
<dbReference type="EMBL" id="KZ852078">
    <property type="protein sequence ID" value="RDH28266.1"/>
    <property type="molecule type" value="Genomic_DNA"/>
</dbReference>
<dbReference type="GeneID" id="38136324"/>
<evidence type="ECO:0000256" key="1">
    <source>
        <dbReference type="SAM" id="Phobius"/>
    </source>
</evidence>